<feature type="transmembrane region" description="Helical" evidence="5">
    <location>
        <begin position="83"/>
        <end position="113"/>
    </location>
</feature>
<dbReference type="EMBL" id="QXUI01000009">
    <property type="protein sequence ID" value="RIM91195.1"/>
    <property type="molecule type" value="Genomic_DNA"/>
</dbReference>
<feature type="transmembrane region" description="Helical" evidence="5">
    <location>
        <begin position="39"/>
        <end position="62"/>
    </location>
</feature>
<name>A0AAQ0LWM0_STAXY</name>
<dbReference type="Pfam" id="PF13520">
    <property type="entry name" value="AA_permease_2"/>
    <property type="match status" value="1"/>
</dbReference>
<feature type="transmembrane region" description="Helical" evidence="5">
    <location>
        <begin position="344"/>
        <end position="361"/>
    </location>
</feature>
<organism evidence="6 7">
    <name type="scientific">Staphylococcus xylosus</name>
    <dbReference type="NCBI Taxonomy" id="1288"/>
    <lineage>
        <taxon>Bacteria</taxon>
        <taxon>Bacillati</taxon>
        <taxon>Bacillota</taxon>
        <taxon>Bacilli</taxon>
        <taxon>Bacillales</taxon>
        <taxon>Staphylococcaceae</taxon>
        <taxon>Staphylococcus</taxon>
    </lineage>
</organism>
<gene>
    <name evidence="6" type="ORF">BU104_11640</name>
</gene>
<dbReference type="Proteomes" id="UP000285579">
    <property type="component" value="Unassembled WGS sequence"/>
</dbReference>
<accession>A0AAQ0LWM0</accession>
<dbReference type="GO" id="GO:0022857">
    <property type="term" value="F:transmembrane transporter activity"/>
    <property type="evidence" value="ECO:0007669"/>
    <property type="project" value="InterPro"/>
</dbReference>
<feature type="transmembrane region" description="Helical" evidence="5">
    <location>
        <begin position="367"/>
        <end position="385"/>
    </location>
</feature>
<evidence type="ECO:0000256" key="5">
    <source>
        <dbReference type="SAM" id="Phobius"/>
    </source>
</evidence>
<feature type="transmembrane region" description="Helical" evidence="5">
    <location>
        <begin position="12"/>
        <end position="33"/>
    </location>
</feature>
<dbReference type="PANTHER" id="PTHR47547:SF1">
    <property type="entry name" value="ASPARTATE-PROTON SYMPORTER"/>
    <property type="match status" value="1"/>
</dbReference>
<dbReference type="PANTHER" id="PTHR47547">
    <property type="match status" value="1"/>
</dbReference>
<evidence type="ECO:0000313" key="6">
    <source>
        <dbReference type="EMBL" id="RIM91195.1"/>
    </source>
</evidence>
<dbReference type="GO" id="GO:0016020">
    <property type="term" value="C:membrane"/>
    <property type="evidence" value="ECO:0007669"/>
    <property type="project" value="UniProtKB-SubCell"/>
</dbReference>
<feature type="transmembrane region" description="Helical" evidence="5">
    <location>
        <begin position="406"/>
        <end position="425"/>
    </location>
</feature>
<comment type="caution">
    <text evidence="6">The sequence shown here is derived from an EMBL/GenBank/DDBJ whole genome shotgun (WGS) entry which is preliminary data.</text>
</comment>
<feature type="transmembrane region" description="Helical" evidence="5">
    <location>
        <begin position="431"/>
        <end position="448"/>
    </location>
</feature>
<keyword evidence="2 5" id="KW-0812">Transmembrane</keyword>
<dbReference type="AlphaFoldDB" id="A0AAQ0LWM0"/>
<dbReference type="Gene3D" id="1.20.1740.10">
    <property type="entry name" value="Amino acid/polyamine transporter I"/>
    <property type="match status" value="1"/>
</dbReference>
<feature type="transmembrane region" description="Helical" evidence="5">
    <location>
        <begin position="206"/>
        <end position="226"/>
    </location>
</feature>
<feature type="transmembrane region" description="Helical" evidence="5">
    <location>
        <begin position="238"/>
        <end position="257"/>
    </location>
</feature>
<feature type="transmembrane region" description="Helical" evidence="5">
    <location>
        <begin position="460"/>
        <end position="481"/>
    </location>
</feature>
<evidence type="ECO:0000256" key="2">
    <source>
        <dbReference type="ARBA" id="ARBA00022692"/>
    </source>
</evidence>
<comment type="subcellular location">
    <subcellularLocation>
        <location evidence="1">Membrane</location>
        <topology evidence="1">Multi-pass membrane protein</topology>
    </subcellularLocation>
</comment>
<dbReference type="RefSeq" id="WP_101104916.1">
    <property type="nucleotide sequence ID" value="NZ_JAMAXW010000009.1"/>
</dbReference>
<sequence>MEQKDESNKINLPQLVLLGLGSLIGSGWLFGAWEASSIAGPAAIISWIIGFVVIGSIAYNYIEIGTMFPQSGGMSNYAQYTHGSLLGFIASWANWVSLVTIIPIEAVSAVQYMSSWPWSWAKFTTGLMKDGSISNSGLMAVFVIIIIFSLLNYWSVKLLTSFTSLISVFKLGVPLLTIIMLMISGFDTGNYGHTAGQFMPYGSAPIFAATTASGIIFSFNAFQTIINMGSEIQKPEKNIARGIAISLTLSAVLYIVLQSTFITSMPSDMIHENGWSGINFNSPFADMAILLGLNWLAILLYMEAVVSPFGTGVSFVAVTGRVLRAMEKNGHIPKFLGKMNEKYNIPRVAIIFNAIISMLMVSLFRDWATLASVISTATLVAYLTGPTTVISLRKMAPNMHRPFRANLLKFMAPFSFVMASLAIYWAMWPTTAQVIFIIILGLPIYFFYEYKMNWKNTKKQIGGSLWIILYLIVLAALSFIGSKEFNGMDWIHYPYDFVVIIIIALIFYKFGTSSYFESIYFKRAKKINEDMREDLIEKQERE</sequence>
<evidence type="ECO:0000256" key="3">
    <source>
        <dbReference type="ARBA" id="ARBA00022989"/>
    </source>
</evidence>
<feature type="transmembrane region" description="Helical" evidence="5">
    <location>
        <begin position="493"/>
        <end position="516"/>
    </location>
</feature>
<evidence type="ECO:0000256" key="1">
    <source>
        <dbReference type="ARBA" id="ARBA00004141"/>
    </source>
</evidence>
<protein>
    <submittedName>
        <fullName evidence="6">APC family permease</fullName>
    </submittedName>
</protein>
<keyword evidence="4 5" id="KW-0472">Membrane</keyword>
<reference evidence="6 7" key="1">
    <citation type="journal article" date="2016" name="Front. Microbiol.">
        <title>Comprehensive Phylogenetic Analysis of Bovine Non-aureus Staphylococci Species Based on Whole-Genome Sequencing.</title>
        <authorList>
            <person name="Naushad S."/>
            <person name="Barkema H.W."/>
            <person name="Luby C."/>
            <person name="Condas L.A."/>
            <person name="Nobrega D.B."/>
            <person name="Carson D.A."/>
            <person name="De Buck J."/>
        </authorList>
    </citation>
    <scope>NUCLEOTIDE SEQUENCE [LARGE SCALE GENOMIC DNA]</scope>
    <source>
        <strain evidence="6 7">SNUC 1349</strain>
    </source>
</reference>
<keyword evidence="3 5" id="KW-1133">Transmembrane helix</keyword>
<feature type="transmembrane region" description="Helical" evidence="5">
    <location>
        <begin position="165"/>
        <end position="186"/>
    </location>
</feature>
<proteinExistence type="predicted"/>
<feature type="transmembrane region" description="Helical" evidence="5">
    <location>
        <begin position="295"/>
        <end position="323"/>
    </location>
</feature>
<dbReference type="PIRSF" id="PIRSF006060">
    <property type="entry name" value="AA_transporter"/>
    <property type="match status" value="1"/>
</dbReference>
<feature type="transmembrane region" description="Helical" evidence="5">
    <location>
        <begin position="133"/>
        <end position="153"/>
    </location>
</feature>
<evidence type="ECO:0000313" key="7">
    <source>
        <dbReference type="Proteomes" id="UP000285579"/>
    </source>
</evidence>
<dbReference type="InterPro" id="IPR052962">
    <property type="entry name" value="AA_Transporter_AGT"/>
</dbReference>
<evidence type="ECO:0000256" key="4">
    <source>
        <dbReference type="ARBA" id="ARBA00023136"/>
    </source>
</evidence>
<dbReference type="InterPro" id="IPR002293">
    <property type="entry name" value="AA/rel_permease1"/>
</dbReference>